<dbReference type="SUPFAM" id="SSF56436">
    <property type="entry name" value="C-type lectin-like"/>
    <property type="match status" value="1"/>
</dbReference>
<reference evidence="3" key="1">
    <citation type="journal article" date="2023" name="G3 (Bethesda)">
        <title>A reference genome for the long-term kleptoplast-retaining sea slug Elysia crispata morphotype clarki.</title>
        <authorList>
            <person name="Eastman K.E."/>
            <person name="Pendleton A.L."/>
            <person name="Shaikh M.A."/>
            <person name="Suttiyut T."/>
            <person name="Ogas R."/>
            <person name="Tomko P."/>
            <person name="Gavelis G."/>
            <person name="Widhalm J.R."/>
            <person name="Wisecaver J.H."/>
        </authorList>
    </citation>
    <scope>NUCLEOTIDE SEQUENCE</scope>
    <source>
        <strain evidence="3">ECLA1</strain>
    </source>
</reference>
<dbReference type="CDD" id="cd00037">
    <property type="entry name" value="CLECT"/>
    <property type="match status" value="1"/>
</dbReference>
<dbReference type="PROSITE" id="PS00615">
    <property type="entry name" value="C_TYPE_LECTIN_1"/>
    <property type="match status" value="1"/>
</dbReference>
<evidence type="ECO:0000313" key="3">
    <source>
        <dbReference type="EMBL" id="KAK3743068.1"/>
    </source>
</evidence>
<dbReference type="InterPro" id="IPR018378">
    <property type="entry name" value="C-type_lectin_CS"/>
</dbReference>
<comment type="caution">
    <text evidence="3">The sequence shown here is derived from an EMBL/GenBank/DDBJ whole genome shotgun (WGS) entry which is preliminary data.</text>
</comment>
<dbReference type="Gene3D" id="3.10.100.10">
    <property type="entry name" value="Mannose-Binding Protein A, subunit A"/>
    <property type="match status" value="1"/>
</dbReference>
<protein>
    <recommendedName>
        <fullName evidence="2">C-type lectin domain-containing protein</fullName>
    </recommendedName>
</protein>
<name>A0AAE1CXE8_9GAST</name>
<keyword evidence="1" id="KW-1015">Disulfide bond</keyword>
<feature type="domain" description="C-type lectin" evidence="2">
    <location>
        <begin position="87"/>
        <end position="191"/>
    </location>
</feature>
<gene>
    <name evidence="3" type="ORF">RRG08_063934</name>
</gene>
<dbReference type="SMART" id="SM00034">
    <property type="entry name" value="CLECT"/>
    <property type="match status" value="1"/>
</dbReference>
<dbReference type="Proteomes" id="UP001283361">
    <property type="component" value="Unassembled WGS sequence"/>
</dbReference>
<keyword evidence="4" id="KW-1185">Reference proteome</keyword>
<dbReference type="InterPro" id="IPR001304">
    <property type="entry name" value="C-type_lectin-like"/>
</dbReference>
<sequence length="220" mass="25252">MSKTFVIDDLHPVTSLAACAVRCASQLECGSFFFVEIENQRSCQTHSLVFTSTEGAEVSPGSRYYQLFEDWCPQKKGYILNRKLSLCYHFVTSEQTWISAMTACEKEGGHLLWLTSQEVVDHLKDFLSSSPDRRRRHVSVGIHMTTSQDWTFTDGRQITFTDWAEGEPSSRSENCVVMAWFYSFRWNDAPCFGYTRPSLCQIDSIPDVMDRELLSSDYID</sequence>
<dbReference type="InterPro" id="IPR016186">
    <property type="entry name" value="C-type_lectin-like/link_sf"/>
</dbReference>
<dbReference type="AlphaFoldDB" id="A0AAE1CXE8"/>
<evidence type="ECO:0000259" key="2">
    <source>
        <dbReference type="PROSITE" id="PS50041"/>
    </source>
</evidence>
<dbReference type="InterPro" id="IPR050111">
    <property type="entry name" value="C-type_lectin/snaclec_domain"/>
</dbReference>
<dbReference type="Pfam" id="PF00059">
    <property type="entry name" value="Lectin_C"/>
    <property type="match status" value="1"/>
</dbReference>
<evidence type="ECO:0000256" key="1">
    <source>
        <dbReference type="ARBA" id="ARBA00023157"/>
    </source>
</evidence>
<proteinExistence type="predicted"/>
<evidence type="ECO:0000313" key="4">
    <source>
        <dbReference type="Proteomes" id="UP001283361"/>
    </source>
</evidence>
<dbReference type="InterPro" id="IPR016187">
    <property type="entry name" value="CTDL_fold"/>
</dbReference>
<dbReference type="EMBL" id="JAWDGP010006323">
    <property type="protein sequence ID" value="KAK3743068.1"/>
    <property type="molecule type" value="Genomic_DNA"/>
</dbReference>
<dbReference type="PANTHER" id="PTHR22803">
    <property type="entry name" value="MANNOSE, PHOSPHOLIPASE, LECTIN RECEPTOR RELATED"/>
    <property type="match status" value="1"/>
</dbReference>
<accession>A0AAE1CXE8</accession>
<organism evidence="3 4">
    <name type="scientific">Elysia crispata</name>
    <name type="common">lettuce slug</name>
    <dbReference type="NCBI Taxonomy" id="231223"/>
    <lineage>
        <taxon>Eukaryota</taxon>
        <taxon>Metazoa</taxon>
        <taxon>Spiralia</taxon>
        <taxon>Lophotrochozoa</taxon>
        <taxon>Mollusca</taxon>
        <taxon>Gastropoda</taxon>
        <taxon>Heterobranchia</taxon>
        <taxon>Euthyneura</taxon>
        <taxon>Panpulmonata</taxon>
        <taxon>Sacoglossa</taxon>
        <taxon>Placobranchoidea</taxon>
        <taxon>Plakobranchidae</taxon>
        <taxon>Elysia</taxon>
    </lineage>
</organism>
<dbReference type="PROSITE" id="PS50041">
    <property type="entry name" value="C_TYPE_LECTIN_2"/>
    <property type="match status" value="1"/>
</dbReference>